<feature type="chain" id="PRO_5019153534" description="Hydrophobin" evidence="8">
    <location>
        <begin position="20"/>
        <end position="337"/>
    </location>
</feature>
<reference evidence="9 10" key="1">
    <citation type="journal article" date="2018" name="Evol. Lett.">
        <title>Horizontal gene cluster transfer increased hallucinogenic mushroom diversity.</title>
        <authorList>
            <person name="Reynolds H.T."/>
            <person name="Vijayakumar V."/>
            <person name="Gluck-Thaler E."/>
            <person name="Korotkin H.B."/>
            <person name="Matheny P.B."/>
            <person name="Slot J.C."/>
        </authorList>
    </citation>
    <scope>NUCLEOTIDE SEQUENCE [LARGE SCALE GENOMIC DNA]</scope>
    <source>
        <strain evidence="9 10">2629</strain>
    </source>
</reference>
<keyword evidence="6" id="KW-1015">Disulfide bond</keyword>
<evidence type="ECO:0000256" key="8">
    <source>
        <dbReference type="SAM" id="SignalP"/>
    </source>
</evidence>
<dbReference type="InParanoid" id="A0A409YEA0"/>
<proteinExistence type="inferred from homology"/>
<organism evidence="9 10">
    <name type="scientific">Panaeolus cyanescens</name>
    <dbReference type="NCBI Taxonomy" id="181874"/>
    <lineage>
        <taxon>Eukaryota</taxon>
        <taxon>Fungi</taxon>
        <taxon>Dikarya</taxon>
        <taxon>Basidiomycota</taxon>
        <taxon>Agaricomycotina</taxon>
        <taxon>Agaricomycetes</taxon>
        <taxon>Agaricomycetidae</taxon>
        <taxon>Agaricales</taxon>
        <taxon>Agaricineae</taxon>
        <taxon>Galeropsidaceae</taxon>
        <taxon>Panaeolus</taxon>
    </lineage>
</organism>
<dbReference type="Pfam" id="PF01185">
    <property type="entry name" value="Hydrophobin"/>
    <property type="match status" value="1"/>
</dbReference>
<keyword evidence="5 8" id="KW-0732">Signal</keyword>
<keyword evidence="10" id="KW-1185">Reference proteome</keyword>
<gene>
    <name evidence="9" type="ORF">CVT24_006335</name>
</gene>
<feature type="signal peptide" evidence="8">
    <location>
        <begin position="1"/>
        <end position="19"/>
    </location>
</feature>
<evidence type="ECO:0000256" key="3">
    <source>
        <dbReference type="ARBA" id="ARBA00022512"/>
    </source>
</evidence>
<dbReference type="AlphaFoldDB" id="A0A409YEA0"/>
<keyword evidence="7" id="KW-0812">Transmembrane</keyword>
<evidence type="ECO:0000256" key="7">
    <source>
        <dbReference type="SAM" id="Phobius"/>
    </source>
</evidence>
<feature type="transmembrane region" description="Helical" evidence="7">
    <location>
        <begin position="248"/>
        <end position="267"/>
    </location>
</feature>
<dbReference type="OrthoDB" id="3206101at2759"/>
<dbReference type="SMART" id="SM00075">
    <property type="entry name" value="HYDRO"/>
    <property type="match status" value="1"/>
</dbReference>
<evidence type="ECO:0000256" key="5">
    <source>
        <dbReference type="ARBA" id="ARBA00022729"/>
    </source>
</evidence>
<dbReference type="GO" id="GO:0005199">
    <property type="term" value="F:structural constituent of cell wall"/>
    <property type="evidence" value="ECO:0007669"/>
    <property type="project" value="InterPro"/>
</dbReference>
<evidence type="ECO:0000256" key="2">
    <source>
        <dbReference type="ARBA" id="ARBA00010446"/>
    </source>
</evidence>
<dbReference type="Proteomes" id="UP000284842">
    <property type="component" value="Unassembled WGS sequence"/>
</dbReference>
<dbReference type="EMBL" id="NHTK01001255">
    <property type="protein sequence ID" value="PPR01333.1"/>
    <property type="molecule type" value="Genomic_DNA"/>
</dbReference>
<name>A0A409YEA0_9AGAR</name>
<dbReference type="InterPro" id="IPR001338">
    <property type="entry name" value="Class_I_Hydrophobin"/>
</dbReference>
<feature type="transmembrane region" description="Helical" evidence="7">
    <location>
        <begin position="168"/>
        <end position="188"/>
    </location>
</feature>
<keyword evidence="4" id="KW-0964">Secreted</keyword>
<feature type="transmembrane region" description="Helical" evidence="7">
    <location>
        <begin position="134"/>
        <end position="156"/>
    </location>
</feature>
<comment type="subcellular location">
    <subcellularLocation>
        <location evidence="1">Secreted</location>
        <location evidence="1">Cell wall</location>
    </subcellularLocation>
</comment>
<evidence type="ECO:0000256" key="6">
    <source>
        <dbReference type="ARBA" id="ARBA00023157"/>
    </source>
</evidence>
<comment type="caution">
    <text evidence="9">The sequence shown here is derived from an EMBL/GenBank/DDBJ whole genome shotgun (WGS) entry which is preliminary data.</text>
</comment>
<dbReference type="InterPro" id="IPR019778">
    <property type="entry name" value="Class_I_Hydrophobin_CS"/>
</dbReference>
<dbReference type="CDD" id="cd23507">
    <property type="entry name" value="hydrophobin_I"/>
    <property type="match status" value="1"/>
</dbReference>
<sequence length="337" mass="36292">MFAKLALFTAATMAVFVAAAPAPGGINNSCNTGPVQCCNQLFEAEDESYKGILSLLGVVLGPVTGQVGLNCSPLTLIGLGSGASCTSQPVCCSDNQFNGLVNVGCSPVALGLVNFGTVLFPLSRFPVQGTVCQIWAGCLLGGASASLVALNINVVSRVYDLYSREWKIGVLVLGLLLLQFMCNIWFSHSYLQENIFDPLCNIIGFDKRIMILVCNTMLTQTVLWGLVTKKTSGPLGSRTRAIFIYENTYIYGLIFALTIILTPIAVFDGVVRPGLILLWPQTLISIVTCRMILNDSRQEARESQGLAIIFDNAWAKDLSDSDCETEIVTLDNSSDCF</sequence>
<comment type="similarity">
    <text evidence="2">Belongs to the fungal hydrophobin family.</text>
</comment>
<evidence type="ECO:0008006" key="11">
    <source>
        <dbReference type="Google" id="ProtNLM"/>
    </source>
</evidence>
<evidence type="ECO:0000256" key="4">
    <source>
        <dbReference type="ARBA" id="ARBA00022525"/>
    </source>
</evidence>
<keyword evidence="7" id="KW-1133">Transmembrane helix</keyword>
<dbReference type="PROSITE" id="PS00956">
    <property type="entry name" value="HYDROPHOBIN"/>
    <property type="match status" value="1"/>
</dbReference>
<evidence type="ECO:0000313" key="9">
    <source>
        <dbReference type="EMBL" id="PPR01333.1"/>
    </source>
</evidence>
<evidence type="ECO:0000256" key="1">
    <source>
        <dbReference type="ARBA" id="ARBA00004191"/>
    </source>
</evidence>
<keyword evidence="7" id="KW-0472">Membrane</keyword>
<protein>
    <recommendedName>
        <fullName evidence="11">Hydrophobin</fullName>
    </recommendedName>
</protein>
<evidence type="ECO:0000313" key="10">
    <source>
        <dbReference type="Proteomes" id="UP000284842"/>
    </source>
</evidence>
<dbReference type="GO" id="GO:0009277">
    <property type="term" value="C:fungal-type cell wall"/>
    <property type="evidence" value="ECO:0007669"/>
    <property type="project" value="InterPro"/>
</dbReference>
<feature type="transmembrane region" description="Helical" evidence="7">
    <location>
        <begin position="208"/>
        <end position="227"/>
    </location>
</feature>
<keyword evidence="3" id="KW-0134">Cell wall</keyword>
<accession>A0A409YEA0</accession>